<evidence type="ECO:0000256" key="1">
    <source>
        <dbReference type="SAM" id="Phobius"/>
    </source>
</evidence>
<proteinExistence type="predicted"/>
<sequence length="163" mass="18514">MTVMKLKKKSRYIIFPHLSASLLLHFGILVAMILVYIFLGMDNGEVGNMILTIVAIVLPVLFVILFLTLNVFYWNAMIVIDPEKMTQRRGLHKRSIFWNEITDVTCTKGMNTYSASATLSFAPKVAFLTNSDSISIVMEMRFYNVLQSVCPREELLSKIQKAA</sequence>
<comment type="caution">
    <text evidence="2">The sequence shown here is derived from an EMBL/GenBank/DDBJ whole genome shotgun (WGS) entry which is preliminary data.</text>
</comment>
<reference evidence="2" key="1">
    <citation type="journal article" date="2021" name="PeerJ">
        <title>Extensive microbial diversity within the chicken gut microbiome revealed by metagenomics and culture.</title>
        <authorList>
            <person name="Gilroy R."/>
            <person name="Ravi A."/>
            <person name="Getino M."/>
            <person name="Pursley I."/>
            <person name="Horton D.L."/>
            <person name="Alikhan N.F."/>
            <person name="Baker D."/>
            <person name="Gharbi K."/>
            <person name="Hall N."/>
            <person name="Watson M."/>
            <person name="Adriaenssens E.M."/>
            <person name="Foster-Nyarko E."/>
            <person name="Jarju S."/>
            <person name="Secka A."/>
            <person name="Antonio M."/>
            <person name="Oren A."/>
            <person name="Chaudhuri R.R."/>
            <person name="La Ragione R."/>
            <person name="Hildebrand F."/>
            <person name="Pallen M.J."/>
        </authorList>
    </citation>
    <scope>NUCLEOTIDE SEQUENCE</scope>
    <source>
        <strain evidence="2">CHK33-5263</strain>
    </source>
</reference>
<accession>A0A9D2DYD8</accession>
<reference evidence="2" key="2">
    <citation type="submission" date="2021-04" db="EMBL/GenBank/DDBJ databases">
        <authorList>
            <person name="Gilroy R."/>
        </authorList>
    </citation>
    <scope>NUCLEOTIDE SEQUENCE</scope>
    <source>
        <strain evidence="2">CHK33-5263</strain>
    </source>
</reference>
<protein>
    <submittedName>
        <fullName evidence="2">Uncharacterized protein</fullName>
    </submittedName>
</protein>
<dbReference type="Proteomes" id="UP000824044">
    <property type="component" value="Unassembled WGS sequence"/>
</dbReference>
<gene>
    <name evidence="2" type="ORF">H9812_07600</name>
</gene>
<feature type="transmembrane region" description="Helical" evidence="1">
    <location>
        <begin position="12"/>
        <end position="38"/>
    </location>
</feature>
<organism evidence="2 3">
    <name type="scientific">Candidatus Gallimonas intestinigallinarum</name>
    <dbReference type="NCBI Taxonomy" id="2838604"/>
    <lineage>
        <taxon>Bacteria</taxon>
        <taxon>Bacillati</taxon>
        <taxon>Bacillota</taxon>
        <taxon>Clostridia</taxon>
        <taxon>Candidatus Gallimonas</taxon>
    </lineage>
</organism>
<keyword evidence="1" id="KW-1133">Transmembrane helix</keyword>
<keyword evidence="1" id="KW-0472">Membrane</keyword>
<feature type="transmembrane region" description="Helical" evidence="1">
    <location>
        <begin position="50"/>
        <end position="80"/>
    </location>
</feature>
<keyword evidence="1" id="KW-0812">Transmembrane</keyword>
<dbReference type="AlphaFoldDB" id="A0A9D2DYD8"/>
<evidence type="ECO:0000313" key="3">
    <source>
        <dbReference type="Proteomes" id="UP000824044"/>
    </source>
</evidence>
<name>A0A9D2DYD8_9FIRM</name>
<evidence type="ECO:0000313" key="2">
    <source>
        <dbReference type="EMBL" id="HIZ25310.1"/>
    </source>
</evidence>
<dbReference type="EMBL" id="DXBS01000138">
    <property type="protein sequence ID" value="HIZ25310.1"/>
    <property type="molecule type" value="Genomic_DNA"/>
</dbReference>